<evidence type="ECO:0000313" key="1">
    <source>
        <dbReference type="EMBL" id="SHI06339.1"/>
    </source>
</evidence>
<gene>
    <name evidence="1" type="ORF">SAMN02745941_01814</name>
</gene>
<name>A0A1M5Y327_9CLOT</name>
<dbReference type="AlphaFoldDB" id="A0A1M5Y327"/>
<dbReference type="Proteomes" id="UP000184241">
    <property type="component" value="Unassembled WGS sequence"/>
</dbReference>
<proteinExistence type="predicted"/>
<evidence type="ECO:0000313" key="2">
    <source>
        <dbReference type="Proteomes" id="UP000184241"/>
    </source>
</evidence>
<protein>
    <submittedName>
        <fullName evidence="1">Uncharacterized protein</fullName>
    </submittedName>
</protein>
<organism evidence="1 2">
    <name type="scientific">Clostridium intestinale DSM 6191</name>
    <dbReference type="NCBI Taxonomy" id="1121320"/>
    <lineage>
        <taxon>Bacteria</taxon>
        <taxon>Bacillati</taxon>
        <taxon>Bacillota</taxon>
        <taxon>Clostridia</taxon>
        <taxon>Eubacteriales</taxon>
        <taxon>Clostridiaceae</taxon>
        <taxon>Clostridium</taxon>
    </lineage>
</organism>
<dbReference type="RefSeq" id="WP_073018747.1">
    <property type="nucleotide sequence ID" value="NZ_FQXU01000005.1"/>
</dbReference>
<accession>A0A1M5Y327</accession>
<dbReference type="EMBL" id="FQXU01000005">
    <property type="protein sequence ID" value="SHI06339.1"/>
    <property type="molecule type" value="Genomic_DNA"/>
</dbReference>
<sequence length="112" mass="12994">MKKLKILIPLVVFLVVTFTGVVKINMINTKALSERTTETQGMDLQKIKDEFGEEFSSFIVDSSNIKIHQRNNNKYLLEVNGDDYEVSGIFKIFNKVQNSIEYLNNQIRNLFM</sequence>
<reference evidence="1 2" key="1">
    <citation type="submission" date="2016-11" db="EMBL/GenBank/DDBJ databases">
        <authorList>
            <person name="Jaros S."/>
            <person name="Januszkiewicz K."/>
            <person name="Wedrychowicz H."/>
        </authorList>
    </citation>
    <scope>NUCLEOTIDE SEQUENCE [LARGE SCALE GENOMIC DNA]</scope>
    <source>
        <strain evidence="1 2">DSM 6191</strain>
    </source>
</reference>